<dbReference type="KEGG" id="ahw:NCTC11636_01373"/>
<dbReference type="InterPro" id="IPR015854">
    <property type="entry name" value="ABC_transpr_LolD-like"/>
</dbReference>
<dbReference type="GO" id="GO:0005524">
    <property type="term" value="F:ATP binding"/>
    <property type="evidence" value="ECO:0007669"/>
    <property type="project" value="UniProtKB-KW"/>
</dbReference>
<keyword evidence="6" id="KW-0378">Hydrolase</keyword>
<evidence type="ECO:0000256" key="2">
    <source>
        <dbReference type="ARBA" id="ARBA00022741"/>
    </source>
</evidence>
<dbReference type="FunFam" id="3.40.50.300:FF:000032">
    <property type="entry name" value="Export ABC transporter ATP-binding protein"/>
    <property type="match status" value="1"/>
</dbReference>
<feature type="compositionally biased region" description="Polar residues" evidence="4">
    <location>
        <begin position="309"/>
        <end position="325"/>
    </location>
</feature>
<keyword evidence="6" id="KW-0449">Lipoprotein</keyword>
<keyword evidence="2" id="KW-0547">Nucleotide-binding</keyword>
<dbReference type="RefSeq" id="WP_126382464.1">
    <property type="nucleotide sequence ID" value="NZ_LR134350.1"/>
</dbReference>
<dbReference type="GO" id="GO:0005886">
    <property type="term" value="C:plasma membrane"/>
    <property type="evidence" value="ECO:0007669"/>
    <property type="project" value="TreeGrafter"/>
</dbReference>
<dbReference type="PANTHER" id="PTHR24220:SF685">
    <property type="entry name" value="ABC TRANSPORTER RELATED"/>
    <property type="match status" value="1"/>
</dbReference>
<name>A0A3S4R0X2_9ACTO</name>
<dbReference type="Pfam" id="PF00005">
    <property type="entry name" value="ABC_tran"/>
    <property type="match status" value="1"/>
</dbReference>
<dbReference type="SMART" id="SM00382">
    <property type="entry name" value="AAA"/>
    <property type="match status" value="1"/>
</dbReference>
<dbReference type="Proteomes" id="UP000266895">
    <property type="component" value="Chromosome"/>
</dbReference>
<evidence type="ECO:0000256" key="3">
    <source>
        <dbReference type="ARBA" id="ARBA00022840"/>
    </source>
</evidence>
<dbReference type="CDD" id="cd03255">
    <property type="entry name" value="ABC_MJ0796_LolCDE_FtsE"/>
    <property type="match status" value="1"/>
</dbReference>
<dbReference type="PROSITE" id="PS50893">
    <property type="entry name" value="ABC_TRANSPORTER_2"/>
    <property type="match status" value="1"/>
</dbReference>
<dbReference type="GO" id="GO:0022857">
    <property type="term" value="F:transmembrane transporter activity"/>
    <property type="evidence" value="ECO:0007669"/>
    <property type="project" value="TreeGrafter"/>
</dbReference>
<dbReference type="PANTHER" id="PTHR24220">
    <property type="entry name" value="IMPORT ATP-BINDING PROTEIN"/>
    <property type="match status" value="1"/>
</dbReference>
<gene>
    <name evidence="6" type="primary">lolD_2</name>
    <name evidence="6" type="ORF">NCTC11636_01373</name>
</gene>
<sequence length="349" mass="37723">MGKHTPNSTDASAARHLETGRPGRQAKTSRSRVAREGSALVAHGPVGDPVVTARNLSKVYGRGDNAVTALDSVDVHIARSRFTAIMGPSGSGKSTLMHCLAGLDSVTSGTIHLDGEEISAMSQRRLTKLRRRRIGFIFQSFNLVPTLTAEENITLPLDIARVRVDRERFDRVVETIGLRDRLTHRPAELSGGQVQRVACARALVGSPAVVFADEPTGNLDSRSTDQVLSILRSSVDEMGQSVVMVTHEPDAAAWADTVIFLRDGRVVAEMNQPDRDRVLDALHELGSPEGPHIGVGDIQQEVDEAWAQPQRTAPTGIRQPSQAGKSTGKEWSDEDSRADRPSTDPWGIG</sequence>
<proteinExistence type="predicted"/>
<keyword evidence="1" id="KW-0813">Transport</keyword>
<dbReference type="InterPro" id="IPR003593">
    <property type="entry name" value="AAA+_ATPase"/>
</dbReference>
<keyword evidence="3 6" id="KW-0067">ATP-binding</keyword>
<feature type="region of interest" description="Disordered" evidence="4">
    <location>
        <begin position="1"/>
        <end position="36"/>
    </location>
</feature>
<feature type="compositionally biased region" description="Polar residues" evidence="4">
    <location>
        <begin position="1"/>
        <end position="11"/>
    </location>
</feature>
<keyword evidence="7" id="KW-1185">Reference proteome</keyword>
<accession>A0A3S4R0X2</accession>
<dbReference type="OrthoDB" id="9802264at2"/>
<evidence type="ECO:0000313" key="6">
    <source>
        <dbReference type="EMBL" id="VEG28109.1"/>
    </source>
</evidence>
<dbReference type="GO" id="GO:0098796">
    <property type="term" value="C:membrane protein complex"/>
    <property type="evidence" value="ECO:0007669"/>
    <property type="project" value="UniProtKB-ARBA"/>
</dbReference>
<dbReference type="GO" id="GO:0016887">
    <property type="term" value="F:ATP hydrolysis activity"/>
    <property type="evidence" value="ECO:0007669"/>
    <property type="project" value="InterPro"/>
</dbReference>
<dbReference type="InterPro" id="IPR027417">
    <property type="entry name" value="P-loop_NTPase"/>
</dbReference>
<dbReference type="EMBL" id="LR134350">
    <property type="protein sequence ID" value="VEG28109.1"/>
    <property type="molecule type" value="Genomic_DNA"/>
</dbReference>
<evidence type="ECO:0000259" key="5">
    <source>
        <dbReference type="PROSITE" id="PS50893"/>
    </source>
</evidence>
<dbReference type="AlphaFoldDB" id="A0A3S4R0X2"/>
<evidence type="ECO:0000313" key="7">
    <source>
        <dbReference type="Proteomes" id="UP000266895"/>
    </source>
</evidence>
<dbReference type="InterPro" id="IPR017911">
    <property type="entry name" value="MacB-like_ATP-bd"/>
</dbReference>
<evidence type="ECO:0000256" key="4">
    <source>
        <dbReference type="SAM" id="MobiDB-lite"/>
    </source>
</evidence>
<dbReference type="InterPro" id="IPR003439">
    <property type="entry name" value="ABC_transporter-like_ATP-bd"/>
</dbReference>
<feature type="compositionally biased region" description="Basic and acidic residues" evidence="4">
    <location>
        <begin position="327"/>
        <end position="342"/>
    </location>
</feature>
<feature type="domain" description="ABC transporter" evidence="5">
    <location>
        <begin position="51"/>
        <end position="288"/>
    </location>
</feature>
<reference evidence="6 7" key="1">
    <citation type="submission" date="2018-12" db="EMBL/GenBank/DDBJ databases">
        <authorList>
            <consortium name="Pathogen Informatics"/>
        </authorList>
    </citation>
    <scope>NUCLEOTIDE SEQUENCE [LARGE SCALE GENOMIC DNA]</scope>
    <source>
        <strain evidence="6 7">NCTC11636</strain>
    </source>
</reference>
<organism evidence="6 7">
    <name type="scientific">Actinomyces howellii</name>
    <dbReference type="NCBI Taxonomy" id="52771"/>
    <lineage>
        <taxon>Bacteria</taxon>
        <taxon>Bacillati</taxon>
        <taxon>Actinomycetota</taxon>
        <taxon>Actinomycetes</taxon>
        <taxon>Actinomycetales</taxon>
        <taxon>Actinomycetaceae</taxon>
        <taxon>Actinomyces</taxon>
    </lineage>
</organism>
<dbReference type="Gene3D" id="3.40.50.300">
    <property type="entry name" value="P-loop containing nucleotide triphosphate hydrolases"/>
    <property type="match status" value="1"/>
</dbReference>
<dbReference type="SUPFAM" id="SSF52540">
    <property type="entry name" value="P-loop containing nucleoside triphosphate hydrolases"/>
    <property type="match status" value="1"/>
</dbReference>
<protein>
    <submittedName>
        <fullName evidence="6">Lipoprotein-releasing system ATP-binding protein LolD</fullName>
        <ecNumber evidence="6">3.6.3.-</ecNumber>
    </submittedName>
</protein>
<feature type="region of interest" description="Disordered" evidence="4">
    <location>
        <begin position="304"/>
        <end position="349"/>
    </location>
</feature>
<dbReference type="EC" id="3.6.3.-" evidence="6"/>
<evidence type="ECO:0000256" key="1">
    <source>
        <dbReference type="ARBA" id="ARBA00022448"/>
    </source>
</evidence>